<dbReference type="GeneID" id="115823756"/>
<dbReference type="PROSITE" id="PS00615">
    <property type="entry name" value="C_TYPE_LECTIN_1"/>
    <property type="match status" value="1"/>
</dbReference>
<dbReference type="OrthoDB" id="6337382at2759"/>
<proteinExistence type="predicted"/>
<dbReference type="Proteomes" id="UP000504632">
    <property type="component" value="Chromosome 11"/>
</dbReference>
<dbReference type="InterPro" id="IPR016187">
    <property type="entry name" value="CTDL_fold"/>
</dbReference>
<evidence type="ECO:0000256" key="3">
    <source>
        <dbReference type="SAM" id="MobiDB-lite"/>
    </source>
</evidence>
<evidence type="ECO:0000313" key="6">
    <source>
        <dbReference type="RefSeq" id="XP_030643645.1"/>
    </source>
</evidence>
<keyword evidence="5" id="KW-1185">Reference proteome</keyword>
<protein>
    <submittedName>
        <fullName evidence="6">C-type lectin domain family 4 member E-like</fullName>
    </submittedName>
</protein>
<reference evidence="5" key="1">
    <citation type="submission" date="2024-06" db="UniProtKB">
        <authorList>
            <consortium name="RefSeq"/>
        </authorList>
    </citation>
    <scope>NUCLEOTIDE SEQUENCE [LARGE SCALE GENOMIC DNA]</scope>
</reference>
<dbReference type="CDD" id="cd03590">
    <property type="entry name" value="CLECT_DC-SIGN_like"/>
    <property type="match status" value="1"/>
</dbReference>
<reference evidence="6" key="2">
    <citation type="submission" date="2025-08" db="UniProtKB">
        <authorList>
            <consortium name="RefSeq"/>
        </authorList>
    </citation>
    <scope>IDENTIFICATION</scope>
</reference>
<feature type="region of interest" description="Disordered" evidence="3">
    <location>
        <begin position="1"/>
        <end position="35"/>
    </location>
</feature>
<dbReference type="Gene3D" id="3.10.100.10">
    <property type="entry name" value="Mannose-Binding Protein A, subunit A"/>
    <property type="match status" value="1"/>
</dbReference>
<dbReference type="GO" id="GO:0030246">
    <property type="term" value="F:carbohydrate binding"/>
    <property type="evidence" value="ECO:0007669"/>
    <property type="project" value="UniProtKB-KW"/>
</dbReference>
<evidence type="ECO:0000313" key="5">
    <source>
        <dbReference type="Proteomes" id="UP000504632"/>
    </source>
</evidence>
<evidence type="ECO:0000256" key="1">
    <source>
        <dbReference type="ARBA" id="ARBA00022734"/>
    </source>
</evidence>
<dbReference type="PROSITE" id="PS50041">
    <property type="entry name" value="C_TYPE_LECTIN_2"/>
    <property type="match status" value="1"/>
</dbReference>
<dbReference type="AlphaFoldDB" id="A0A6J2WDU5"/>
<gene>
    <name evidence="6" type="primary">LOC115823756</name>
</gene>
<dbReference type="InterPro" id="IPR016186">
    <property type="entry name" value="C-type_lectin-like/link_sf"/>
</dbReference>
<evidence type="ECO:0000256" key="2">
    <source>
        <dbReference type="ARBA" id="ARBA00023157"/>
    </source>
</evidence>
<accession>A0A6J2WDU5</accession>
<dbReference type="SMART" id="SM00034">
    <property type="entry name" value="CLECT"/>
    <property type="match status" value="1"/>
</dbReference>
<dbReference type="InParanoid" id="A0A6J2WDU5"/>
<keyword evidence="1" id="KW-0430">Lectin</keyword>
<sequence>MMVDIYESVNGVRASENNTETEDNSTERHSTATQPSDKHVQRGWWYYSSSLYYLSTEWKSWSESRQDCRERGADLVIINSKEEQEFVDRLKKISTVAAWIGLTDRDIEGVWKWVDDTTLTTGYWWPNEPNDHNGNEDCAESAPSEGKLENWNDLSCNEKRNYICEK</sequence>
<dbReference type="InterPro" id="IPR033989">
    <property type="entry name" value="CD209-like_CTLD"/>
</dbReference>
<dbReference type="InterPro" id="IPR018378">
    <property type="entry name" value="C-type_lectin_CS"/>
</dbReference>
<dbReference type="PANTHER" id="PTHR22803">
    <property type="entry name" value="MANNOSE, PHOSPHOLIPASE, LECTIN RECEPTOR RELATED"/>
    <property type="match status" value="1"/>
</dbReference>
<feature type="compositionally biased region" description="Basic and acidic residues" evidence="3">
    <location>
        <begin position="25"/>
        <end position="35"/>
    </location>
</feature>
<evidence type="ECO:0000259" key="4">
    <source>
        <dbReference type="PROSITE" id="PS50041"/>
    </source>
</evidence>
<name>A0A6J2WDU5_CHACN</name>
<dbReference type="RefSeq" id="XP_030643645.1">
    <property type="nucleotide sequence ID" value="XM_030787785.1"/>
</dbReference>
<dbReference type="InterPro" id="IPR050111">
    <property type="entry name" value="C-type_lectin/snaclec_domain"/>
</dbReference>
<feature type="domain" description="C-type lectin" evidence="4">
    <location>
        <begin position="47"/>
        <end position="165"/>
    </location>
</feature>
<dbReference type="Pfam" id="PF00059">
    <property type="entry name" value="Lectin_C"/>
    <property type="match status" value="1"/>
</dbReference>
<keyword evidence="2" id="KW-1015">Disulfide bond</keyword>
<dbReference type="InterPro" id="IPR001304">
    <property type="entry name" value="C-type_lectin-like"/>
</dbReference>
<organism evidence="5 6">
    <name type="scientific">Chanos chanos</name>
    <name type="common">Milkfish</name>
    <name type="synonym">Mugil chanos</name>
    <dbReference type="NCBI Taxonomy" id="29144"/>
    <lineage>
        <taxon>Eukaryota</taxon>
        <taxon>Metazoa</taxon>
        <taxon>Chordata</taxon>
        <taxon>Craniata</taxon>
        <taxon>Vertebrata</taxon>
        <taxon>Euteleostomi</taxon>
        <taxon>Actinopterygii</taxon>
        <taxon>Neopterygii</taxon>
        <taxon>Teleostei</taxon>
        <taxon>Ostariophysi</taxon>
        <taxon>Gonorynchiformes</taxon>
        <taxon>Chanidae</taxon>
        <taxon>Chanos</taxon>
    </lineage>
</organism>
<dbReference type="SUPFAM" id="SSF56436">
    <property type="entry name" value="C-type lectin-like"/>
    <property type="match status" value="1"/>
</dbReference>